<reference evidence="1 2" key="1">
    <citation type="journal article" date="2018" name="Mol. Biol. Evol.">
        <title>Analysis of the draft genome of the red seaweed Gracilariopsis chorda provides insights into genome size evolution in Rhodophyta.</title>
        <authorList>
            <person name="Lee J."/>
            <person name="Yang E.C."/>
            <person name="Graf L."/>
            <person name="Yang J.H."/>
            <person name="Qiu H."/>
            <person name="Zel Zion U."/>
            <person name="Chan C.X."/>
            <person name="Stephens T.G."/>
            <person name="Weber A.P.M."/>
            <person name="Boo G.H."/>
            <person name="Boo S.M."/>
            <person name="Kim K.M."/>
            <person name="Shin Y."/>
            <person name="Jung M."/>
            <person name="Lee S.J."/>
            <person name="Yim H.S."/>
            <person name="Lee J.H."/>
            <person name="Bhattacharya D."/>
            <person name="Yoon H.S."/>
        </authorList>
    </citation>
    <scope>NUCLEOTIDE SEQUENCE [LARGE SCALE GENOMIC DNA]</scope>
    <source>
        <strain evidence="1 2">SKKU-2015</strain>
        <tissue evidence="1">Whole body</tissue>
    </source>
</reference>
<dbReference type="Proteomes" id="UP000247409">
    <property type="component" value="Unassembled WGS sequence"/>
</dbReference>
<sequence length="401" mass="44999">MHQGFVLPPASRLNSYSLRRGFVQTKRYQIRATSDNPAHTDVLVQLANAVRAWQCRTKSPSTWLPTDSLTRRCDVARELQLSYLIKKAGGYRQVQNLLNLRPATSSTQTYQINELEEMAILLRSLSQQNGLPPLEEYFPSRRQIRQMSPTLANRIASFPGRGGYGRLLEYVKDGIHPSTSTQNVSQWSTDRGELREWGVWTSKELILERLATFQSHSRVLPRLCSLPSSISCAVQRQGGAALFAQQHNLILEKDFEKMSRLSTVVRWLSDVVEEDYPAHLPYGDRIRLQAETPPTFPSSNYVRKCGMEVNIQRCGGRRSLALRLGFASEYAIKGLRMGPLSVRFAADLLDFAMDTVIVSKDGSIAIPSADYLREAGKSHLVDGIQLFGGEDTVGRRLGLAT</sequence>
<comment type="caution">
    <text evidence="1">The sequence shown here is derived from an EMBL/GenBank/DDBJ whole genome shotgun (WGS) entry which is preliminary data.</text>
</comment>
<proteinExistence type="predicted"/>
<dbReference type="STRING" id="448386.A0A2V3J475"/>
<gene>
    <name evidence="1" type="ORF">BWQ96_00973</name>
</gene>
<dbReference type="EMBL" id="NBIV01000007">
    <property type="protein sequence ID" value="PXF49184.1"/>
    <property type="molecule type" value="Genomic_DNA"/>
</dbReference>
<evidence type="ECO:0000313" key="1">
    <source>
        <dbReference type="EMBL" id="PXF49184.1"/>
    </source>
</evidence>
<name>A0A2V3J475_9FLOR</name>
<accession>A0A2V3J475</accession>
<protein>
    <submittedName>
        <fullName evidence="1">Uncharacterized protein</fullName>
    </submittedName>
</protein>
<evidence type="ECO:0000313" key="2">
    <source>
        <dbReference type="Proteomes" id="UP000247409"/>
    </source>
</evidence>
<dbReference type="OrthoDB" id="10386771at2759"/>
<dbReference type="AlphaFoldDB" id="A0A2V3J475"/>
<keyword evidence="2" id="KW-1185">Reference proteome</keyword>
<organism evidence="1 2">
    <name type="scientific">Gracilariopsis chorda</name>
    <dbReference type="NCBI Taxonomy" id="448386"/>
    <lineage>
        <taxon>Eukaryota</taxon>
        <taxon>Rhodophyta</taxon>
        <taxon>Florideophyceae</taxon>
        <taxon>Rhodymeniophycidae</taxon>
        <taxon>Gracilariales</taxon>
        <taxon>Gracilariaceae</taxon>
        <taxon>Gracilariopsis</taxon>
    </lineage>
</organism>